<reference evidence="3 4" key="1">
    <citation type="journal article" date="2019" name="Nat. Ecol. Evol.">
        <title>Megaphylogeny resolves global patterns of mushroom evolution.</title>
        <authorList>
            <person name="Varga T."/>
            <person name="Krizsan K."/>
            <person name="Foldi C."/>
            <person name="Dima B."/>
            <person name="Sanchez-Garcia M."/>
            <person name="Sanchez-Ramirez S."/>
            <person name="Szollosi G.J."/>
            <person name="Szarkandi J.G."/>
            <person name="Papp V."/>
            <person name="Albert L."/>
            <person name="Andreopoulos W."/>
            <person name="Angelini C."/>
            <person name="Antonin V."/>
            <person name="Barry K.W."/>
            <person name="Bougher N.L."/>
            <person name="Buchanan P."/>
            <person name="Buyck B."/>
            <person name="Bense V."/>
            <person name="Catcheside P."/>
            <person name="Chovatia M."/>
            <person name="Cooper J."/>
            <person name="Damon W."/>
            <person name="Desjardin D."/>
            <person name="Finy P."/>
            <person name="Geml J."/>
            <person name="Haridas S."/>
            <person name="Hughes K."/>
            <person name="Justo A."/>
            <person name="Karasinski D."/>
            <person name="Kautmanova I."/>
            <person name="Kiss B."/>
            <person name="Kocsube S."/>
            <person name="Kotiranta H."/>
            <person name="LaButti K.M."/>
            <person name="Lechner B.E."/>
            <person name="Liimatainen K."/>
            <person name="Lipzen A."/>
            <person name="Lukacs Z."/>
            <person name="Mihaltcheva S."/>
            <person name="Morgado L.N."/>
            <person name="Niskanen T."/>
            <person name="Noordeloos M.E."/>
            <person name="Ohm R.A."/>
            <person name="Ortiz-Santana B."/>
            <person name="Ovrebo C."/>
            <person name="Racz N."/>
            <person name="Riley R."/>
            <person name="Savchenko A."/>
            <person name="Shiryaev A."/>
            <person name="Soop K."/>
            <person name="Spirin V."/>
            <person name="Szebenyi C."/>
            <person name="Tomsovsky M."/>
            <person name="Tulloss R.E."/>
            <person name="Uehling J."/>
            <person name="Grigoriev I.V."/>
            <person name="Vagvolgyi C."/>
            <person name="Papp T."/>
            <person name="Martin F.M."/>
            <person name="Miettinen O."/>
            <person name="Hibbett D.S."/>
            <person name="Nagy L.G."/>
        </authorList>
    </citation>
    <scope>NUCLEOTIDE SEQUENCE [LARGE SCALE GENOMIC DNA]</scope>
    <source>
        <strain evidence="3 4">FP101781</strain>
    </source>
</reference>
<accession>A0A4Y7T379</accession>
<feature type="transmembrane region" description="Helical" evidence="2">
    <location>
        <begin position="57"/>
        <end position="74"/>
    </location>
</feature>
<dbReference type="Proteomes" id="UP000298030">
    <property type="component" value="Unassembled WGS sequence"/>
</dbReference>
<evidence type="ECO:0000313" key="4">
    <source>
        <dbReference type="Proteomes" id="UP000298030"/>
    </source>
</evidence>
<name>A0A4Y7T379_COPMI</name>
<feature type="transmembrane region" description="Helical" evidence="2">
    <location>
        <begin position="20"/>
        <end position="37"/>
    </location>
</feature>
<feature type="transmembrane region" description="Helical" evidence="2">
    <location>
        <begin position="190"/>
        <end position="209"/>
    </location>
</feature>
<gene>
    <name evidence="3" type="ORF">FA13DRAFT_1735423</name>
</gene>
<protein>
    <submittedName>
        <fullName evidence="3">Uncharacterized protein</fullName>
    </submittedName>
</protein>
<evidence type="ECO:0000313" key="3">
    <source>
        <dbReference type="EMBL" id="TEB28585.1"/>
    </source>
</evidence>
<keyword evidence="4" id="KW-1185">Reference proteome</keyword>
<keyword evidence="2" id="KW-0472">Membrane</keyword>
<proteinExistence type="predicted"/>
<organism evidence="3 4">
    <name type="scientific">Coprinellus micaceus</name>
    <name type="common">Glistening ink-cap mushroom</name>
    <name type="synonym">Coprinus micaceus</name>
    <dbReference type="NCBI Taxonomy" id="71717"/>
    <lineage>
        <taxon>Eukaryota</taxon>
        <taxon>Fungi</taxon>
        <taxon>Dikarya</taxon>
        <taxon>Basidiomycota</taxon>
        <taxon>Agaricomycotina</taxon>
        <taxon>Agaricomycetes</taxon>
        <taxon>Agaricomycetidae</taxon>
        <taxon>Agaricales</taxon>
        <taxon>Agaricineae</taxon>
        <taxon>Psathyrellaceae</taxon>
        <taxon>Coprinellus</taxon>
    </lineage>
</organism>
<keyword evidence="2" id="KW-0812">Transmembrane</keyword>
<feature type="transmembrane region" description="Helical" evidence="2">
    <location>
        <begin position="94"/>
        <end position="119"/>
    </location>
</feature>
<keyword evidence="2" id="KW-1133">Transmembrane helix</keyword>
<comment type="caution">
    <text evidence="3">The sequence shown here is derived from an EMBL/GenBank/DDBJ whole genome shotgun (WGS) entry which is preliminary data.</text>
</comment>
<dbReference type="OrthoDB" id="3350812at2759"/>
<feature type="transmembrane region" description="Helical" evidence="2">
    <location>
        <begin position="261"/>
        <end position="280"/>
    </location>
</feature>
<evidence type="ECO:0000256" key="1">
    <source>
        <dbReference type="SAM" id="MobiDB-lite"/>
    </source>
</evidence>
<dbReference type="AlphaFoldDB" id="A0A4Y7T379"/>
<sequence length="348" mass="38140">MDVSAEQVEALASAVAVWRMQEYIVITFYCLYTYYILTTISDELSVILRQRWNRGKMLHAIIRYGTLVFIALQLTRDYRNYFSVSPMGCKALHVIYDAVLWITTMACDFSLALCLTALLQGRLIHLVGVVTLSCAVPFVNSAMNLVAQIQYPAEQVSQLDEALGYPCYSPSAEAWVEETVAFIGRGTRGYVNLVATILLALLGVATLVIRYNGQGGRLVQVIRRDGGRHYISQLVIRLVSAIVQTPSVIQAPELETSPVFVLINMATIVIIPILAQRLLLNMRKVDYMGSEPFASKLLFAPPIPGEDDDPEAGLDSFEMAPDPSGLCHRDSAGKGFEGAGVGVPASNA</sequence>
<feature type="region of interest" description="Disordered" evidence="1">
    <location>
        <begin position="328"/>
        <end position="348"/>
    </location>
</feature>
<dbReference type="EMBL" id="QPFP01000031">
    <property type="protein sequence ID" value="TEB28585.1"/>
    <property type="molecule type" value="Genomic_DNA"/>
</dbReference>
<evidence type="ECO:0000256" key="2">
    <source>
        <dbReference type="SAM" id="Phobius"/>
    </source>
</evidence>